<evidence type="ECO:0000313" key="2">
    <source>
        <dbReference type="Proteomes" id="UP000245523"/>
    </source>
</evidence>
<name>A0ABX5LNK6_9BACT</name>
<dbReference type="Proteomes" id="UP000245523">
    <property type="component" value="Unassembled WGS sequence"/>
</dbReference>
<evidence type="ECO:0008006" key="3">
    <source>
        <dbReference type="Google" id="ProtNLM"/>
    </source>
</evidence>
<keyword evidence="2" id="KW-1185">Reference proteome</keyword>
<dbReference type="EMBL" id="QGHD01000001">
    <property type="protein sequence ID" value="PWL04014.1"/>
    <property type="molecule type" value="Genomic_DNA"/>
</dbReference>
<gene>
    <name evidence="1" type="ORF">B0H50_10125</name>
</gene>
<comment type="caution">
    <text evidence="1">The sequence shown here is derived from an EMBL/GenBank/DDBJ whole genome shotgun (WGS) entry which is preliminary data.</text>
</comment>
<protein>
    <recommendedName>
        <fullName evidence="3">ABC transporter permease</fullName>
    </recommendedName>
</protein>
<accession>A0ABX5LNK6</accession>
<sequence>MKFRLAIYAVWAFVILIALLLSLTVLFTVSPSTADSVANILGPTKLSQMVRILY</sequence>
<proteinExistence type="predicted"/>
<dbReference type="RefSeq" id="WP_158256454.1">
    <property type="nucleotide sequence ID" value="NZ_JAXEIU010000024.1"/>
</dbReference>
<reference evidence="1 2" key="1">
    <citation type="submission" date="2018-05" db="EMBL/GenBank/DDBJ databases">
        <title>Animal gut microbial communities from fecal samples from Wisconsin, USA.</title>
        <authorList>
            <person name="Neumann A."/>
        </authorList>
    </citation>
    <scope>NUCLEOTIDE SEQUENCE [LARGE SCALE GENOMIC DNA]</scope>
    <source>
        <strain evidence="1 2">UWS4</strain>
    </source>
</reference>
<organism evidence="1 2">
    <name type="scientific">Hallerella porci</name>
    <dbReference type="NCBI Taxonomy" id="1945871"/>
    <lineage>
        <taxon>Bacteria</taxon>
        <taxon>Pseudomonadati</taxon>
        <taxon>Fibrobacterota</taxon>
        <taxon>Fibrobacteria</taxon>
        <taxon>Fibrobacterales</taxon>
        <taxon>Fibrobacteraceae</taxon>
        <taxon>Hallerella</taxon>
    </lineage>
</organism>
<evidence type="ECO:0000313" key="1">
    <source>
        <dbReference type="EMBL" id="PWL04014.1"/>
    </source>
</evidence>